<reference evidence="2" key="1">
    <citation type="submission" date="2022-11" db="UniProtKB">
        <authorList>
            <consortium name="WormBaseParasite"/>
        </authorList>
    </citation>
    <scope>IDENTIFICATION</scope>
</reference>
<name>A0A914C3W1_9BILA</name>
<dbReference type="WBParaSite" id="ACRNAN_Path_234.g867.t1">
    <property type="protein sequence ID" value="ACRNAN_Path_234.g867.t1"/>
    <property type="gene ID" value="ACRNAN_Path_234.g867"/>
</dbReference>
<sequence>MLVNSIQRYALVKVGKTVCLPIDPVDRPKIGHVNLLAVVMKADNGFYKIGTKSGVLLQRFMRNQFGSCKNDFISLEDVPDLETSFRASVETDSVTETQDKTQALHV</sequence>
<dbReference type="Proteomes" id="UP000887540">
    <property type="component" value="Unplaced"/>
</dbReference>
<keyword evidence="1" id="KW-1185">Reference proteome</keyword>
<proteinExistence type="predicted"/>
<evidence type="ECO:0000313" key="1">
    <source>
        <dbReference type="Proteomes" id="UP000887540"/>
    </source>
</evidence>
<protein>
    <submittedName>
        <fullName evidence="2">Uncharacterized protein</fullName>
    </submittedName>
</protein>
<accession>A0A914C3W1</accession>
<organism evidence="1 2">
    <name type="scientific">Acrobeloides nanus</name>
    <dbReference type="NCBI Taxonomy" id="290746"/>
    <lineage>
        <taxon>Eukaryota</taxon>
        <taxon>Metazoa</taxon>
        <taxon>Ecdysozoa</taxon>
        <taxon>Nematoda</taxon>
        <taxon>Chromadorea</taxon>
        <taxon>Rhabditida</taxon>
        <taxon>Tylenchina</taxon>
        <taxon>Cephalobomorpha</taxon>
        <taxon>Cephaloboidea</taxon>
        <taxon>Cephalobidae</taxon>
        <taxon>Acrobeloides</taxon>
    </lineage>
</organism>
<dbReference type="AlphaFoldDB" id="A0A914C3W1"/>
<evidence type="ECO:0000313" key="2">
    <source>
        <dbReference type="WBParaSite" id="ACRNAN_Path_234.g867.t1"/>
    </source>
</evidence>